<dbReference type="RefSeq" id="WP_150076830.1">
    <property type="nucleotide sequence ID" value="NZ_VWOX01000006.1"/>
</dbReference>
<dbReference type="InterPro" id="IPR017850">
    <property type="entry name" value="Alkaline_phosphatase_core_sf"/>
</dbReference>
<feature type="chain" id="PRO_5024301500" evidence="2">
    <location>
        <begin position="25"/>
        <end position="609"/>
    </location>
</feature>
<sequence length="609" mass="68648">MRLPPLFVLLIGLLAVSTGGDAKAESPNLLIVTVDDMSCDSVGAFGCELAETTPTIDRLAAEGLRYEHAHVQVGNCYPSRNVMFSGRYPHNTGVEGFYQVRDADYPHLVDLMKQAGYFVAIRGKVSHSTPYQPYGWDADLTEIDGQKQDMKSPASYYRSTKRGIDLAREAGKPFCLNINISDPHKPFYAMNGRGQVVADKNVPSHVFTADEVPIPGFLFDHPDVRLELAHYYSSVRRADDCVSQVLRALEESGQSDDTVVIFLSDHGMPLPFAKTALWNHSTKTPWIVRWPGVVKPGTVNTEEMISAVDLLPTLVEIVGIDPPQGFDGRSFYPTLLGKPQDGRDMVYKVYNENAGGNRSPMRSVQSKRFGYLFNPWSDGNRVFKTATTGTLTYRAMQKVAQSDPEVAKRLELFRHGVREEFYDYQNDPDALHNLIDDPKYADQLRRHRQAMLEFMRQSDDPMLEVFQNRDDDAFVSAYVDRVQAESDARRNRRQRSRQSPNQTRQNPNLFRLQYPEQAVPGQRFLVTVVHQLPEKLGEQSFHVTLKDAQGRRIERVVKTASADGRLEVPFQIPADYRGQAVFVATFVGEDYPTNLLHRSEGPVSVDPAK</sequence>
<dbReference type="Pfam" id="PF00884">
    <property type="entry name" value="Sulfatase"/>
    <property type="match status" value="1"/>
</dbReference>
<gene>
    <name evidence="4" type="ORF">FYK55_12860</name>
</gene>
<feature type="compositionally biased region" description="Low complexity" evidence="1">
    <location>
        <begin position="497"/>
        <end position="506"/>
    </location>
</feature>
<dbReference type="AlphaFoldDB" id="A0A5M6DDA7"/>
<dbReference type="Gene3D" id="3.40.720.10">
    <property type="entry name" value="Alkaline Phosphatase, subunit A"/>
    <property type="match status" value="1"/>
</dbReference>
<protein>
    <submittedName>
        <fullName evidence="4">Sulfatase</fullName>
    </submittedName>
</protein>
<dbReference type="EMBL" id="VWOX01000006">
    <property type="protein sequence ID" value="KAA5543165.1"/>
    <property type="molecule type" value="Genomic_DNA"/>
</dbReference>
<comment type="caution">
    <text evidence="4">The sequence shown here is derived from an EMBL/GenBank/DDBJ whole genome shotgun (WGS) entry which is preliminary data.</text>
</comment>
<reference evidence="4 5" key="1">
    <citation type="submission" date="2019-08" db="EMBL/GenBank/DDBJ databases">
        <authorList>
            <person name="Dhanesh K."/>
            <person name="Kumar G."/>
            <person name="Sasikala C."/>
            <person name="Venkata Ramana C."/>
        </authorList>
    </citation>
    <scope>NUCLEOTIDE SEQUENCE [LARGE SCALE GENOMIC DNA]</scope>
    <source>
        <strain evidence="4 5">JC645</strain>
    </source>
</reference>
<evidence type="ECO:0000313" key="4">
    <source>
        <dbReference type="EMBL" id="KAA5543165.1"/>
    </source>
</evidence>
<proteinExistence type="predicted"/>
<name>A0A5M6DDA7_9BACT</name>
<organism evidence="4 5">
    <name type="scientific">Roseiconus nitratireducens</name>
    <dbReference type="NCBI Taxonomy" id="2605748"/>
    <lineage>
        <taxon>Bacteria</taxon>
        <taxon>Pseudomonadati</taxon>
        <taxon>Planctomycetota</taxon>
        <taxon>Planctomycetia</taxon>
        <taxon>Pirellulales</taxon>
        <taxon>Pirellulaceae</taxon>
        <taxon>Roseiconus</taxon>
    </lineage>
</organism>
<dbReference type="InterPro" id="IPR052701">
    <property type="entry name" value="GAG_Ulvan_Degrading_Sulfatases"/>
</dbReference>
<feature type="region of interest" description="Disordered" evidence="1">
    <location>
        <begin position="485"/>
        <end position="510"/>
    </location>
</feature>
<feature type="signal peptide" evidence="2">
    <location>
        <begin position="1"/>
        <end position="24"/>
    </location>
</feature>
<dbReference type="InterPro" id="IPR000917">
    <property type="entry name" value="Sulfatase_N"/>
</dbReference>
<feature type="domain" description="Sulfatase N-terminal" evidence="3">
    <location>
        <begin position="27"/>
        <end position="320"/>
    </location>
</feature>
<keyword evidence="2" id="KW-0732">Signal</keyword>
<evidence type="ECO:0000313" key="5">
    <source>
        <dbReference type="Proteomes" id="UP000324479"/>
    </source>
</evidence>
<evidence type="ECO:0000256" key="1">
    <source>
        <dbReference type="SAM" id="MobiDB-lite"/>
    </source>
</evidence>
<dbReference type="PANTHER" id="PTHR43751">
    <property type="entry name" value="SULFATASE"/>
    <property type="match status" value="1"/>
</dbReference>
<dbReference type="PANTHER" id="PTHR43751:SF1">
    <property type="entry name" value="SULFATASE ATSG-RELATED"/>
    <property type="match status" value="1"/>
</dbReference>
<keyword evidence="5" id="KW-1185">Reference proteome</keyword>
<accession>A0A5M6DDA7</accession>
<evidence type="ECO:0000256" key="2">
    <source>
        <dbReference type="SAM" id="SignalP"/>
    </source>
</evidence>
<dbReference type="Proteomes" id="UP000324479">
    <property type="component" value="Unassembled WGS sequence"/>
</dbReference>
<evidence type="ECO:0000259" key="3">
    <source>
        <dbReference type="Pfam" id="PF00884"/>
    </source>
</evidence>
<dbReference type="SUPFAM" id="SSF53649">
    <property type="entry name" value="Alkaline phosphatase-like"/>
    <property type="match status" value="1"/>
</dbReference>
<dbReference type="CDD" id="cd16027">
    <property type="entry name" value="SGSH"/>
    <property type="match status" value="1"/>
</dbReference>